<dbReference type="EnsemblMetazoa" id="XM_017133631.1">
    <property type="protein sequence ID" value="XP_016989120.1"/>
    <property type="gene ID" value="LOC108051504"/>
</dbReference>
<dbReference type="Pfam" id="PF02961">
    <property type="entry name" value="SAM_BAF"/>
    <property type="match status" value="1"/>
</dbReference>
<evidence type="ECO:0000313" key="5">
    <source>
        <dbReference type="RefSeq" id="XP_016989120.1"/>
    </source>
</evidence>
<dbReference type="InterPro" id="IPR051387">
    <property type="entry name" value="BAF"/>
</dbReference>
<dbReference type="InterPro" id="IPR004122">
    <property type="entry name" value="BAF_prot"/>
</dbReference>
<evidence type="ECO:0000256" key="2">
    <source>
        <dbReference type="ARBA" id="ARBA00023242"/>
    </source>
</evidence>
<evidence type="ECO:0000256" key="1">
    <source>
        <dbReference type="ARBA" id="ARBA00004123"/>
    </source>
</evidence>
<dbReference type="GO" id="GO:0003677">
    <property type="term" value="F:DNA binding"/>
    <property type="evidence" value="ECO:0007669"/>
    <property type="project" value="InterPro"/>
</dbReference>
<protein>
    <submittedName>
        <fullName evidence="5">Barrier-to-autointegration factor-like</fullName>
    </submittedName>
</protein>
<dbReference type="GO" id="GO:0005634">
    <property type="term" value="C:nucleus"/>
    <property type="evidence" value="ECO:0007669"/>
    <property type="project" value="UniProtKB-SubCell"/>
</dbReference>
<dbReference type="OrthoDB" id="9997163at2759"/>
<organism evidence="5">
    <name type="scientific">Drosophila rhopaloa</name>
    <name type="common">Fruit fly</name>
    <dbReference type="NCBI Taxonomy" id="1041015"/>
    <lineage>
        <taxon>Eukaryota</taxon>
        <taxon>Metazoa</taxon>
        <taxon>Ecdysozoa</taxon>
        <taxon>Arthropoda</taxon>
        <taxon>Hexapoda</taxon>
        <taxon>Insecta</taxon>
        <taxon>Pterygota</taxon>
        <taxon>Neoptera</taxon>
        <taxon>Endopterygota</taxon>
        <taxon>Diptera</taxon>
        <taxon>Brachycera</taxon>
        <taxon>Muscomorpha</taxon>
        <taxon>Ephydroidea</taxon>
        <taxon>Drosophilidae</taxon>
        <taxon>Drosophila</taxon>
        <taxon>Sophophora</taxon>
    </lineage>
</organism>
<dbReference type="PANTHER" id="PTHR47507">
    <property type="entry name" value="BARRIER TO AUTOINTEGRATION FACTOR 2"/>
    <property type="match status" value="1"/>
</dbReference>
<dbReference type="Gene3D" id="1.10.150.40">
    <property type="entry name" value="Barrier-to-autointegration factor, BAF"/>
    <property type="match status" value="1"/>
</dbReference>
<dbReference type="GO" id="GO:0051276">
    <property type="term" value="P:chromosome organization"/>
    <property type="evidence" value="ECO:0007669"/>
    <property type="project" value="TreeGrafter"/>
</dbReference>
<dbReference type="OMA" id="KECATFQ"/>
<sequence length="90" mass="10303">MTPVNEKLKNFISEPIRDKPVTKLPGIGVTLGSKLADAGFGSASSVLGQFLLFKMDREYFCDWMHEICQANNYQAEECWNCLIIWCYTYL</sequence>
<dbReference type="PANTHER" id="PTHR47507:SF6">
    <property type="entry name" value="BARRIER-TO-AUTOINTEGRATION FACTOR"/>
    <property type="match status" value="1"/>
</dbReference>
<name>A0A6P4FFE9_DRORH</name>
<dbReference type="GeneID" id="108051504"/>
<reference evidence="4" key="1">
    <citation type="journal article" date="2021" name="Elife">
        <title>Highly contiguous assemblies of 101 drosophilid genomes.</title>
        <authorList>
            <person name="Kim B.Y."/>
            <person name="Wang J.R."/>
            <person name="Miller D.E."/>
            <person name="Barmina O."/>
            <person name="Delaney E."/>
            <person name="Thompson A."/>
            <person name="Comeault A.A."/>
            <person name="Peede D."/>
            <person name="D'Agostino E.R."/>
            <person name="Pelaez J."/>
            <person name="Aguilar J.M."/>
            <person name="Haji D."/>
            <person name="Matsunaga T."/>
            <person name="Armstrong E.E."/>
            <person name="Zych M."/>
            <person name="Ogawa Y."/>
            <person name="Stamenkovic-Radak M."/>
            <person name="Jelic M."/>
            <person name="Veselinovic M.S."/>
            <person name="Tanaskovic M."/>
            <person name="Eric P."/>
            <person name="Gao J.J."/>
            <person name="Katoh T.K."/>
            <person name="Toda M.J."/>
            <person name="Watabe H."/>
            <person name="Watada M."/>
            <person name="Davis J.S."/>
            <person name="Moyle L.C."/>
            <person name="Manoli G."/>
            <person name="Bertolini E."/>
            <person name="Kostal V."/>
            <person name="Hawley R.S."/>
            <person name="Takahashi A."/>
            <person name="Jones C.D."/>
            <person name="Price D.K."/>
            <person name="Whiteman N."/>
            <person name="Kopp A."/>
            <person name="Matute D.R."/>
            <person name="Petrov D.A."/>
        </authorList>
    </citation>
    <scope>NUCLEOTIDE SEQUENCE [LARGE SCALE GENOMIC DNA]</scope>
</reference>
<dbReference type="SUPFAM" id="SSF47798">
    <property type="entry name" value="Barrier-to-autointegration factor, BAF"/>
    <property type="match status" value="1"/>
</dbReference>
<dbReference type="RefSeq" id="XP_016989120.1">
    <property type="nucleotide sequence ID" value="XM_017133631.1"/>
</dbReference>
<dbReference type="InterPro" id="IPR036617">
    <property type="entry name" value="BAF_sf"/>
</dbReference>
<accession>A0A6P4FFE9</accession>
<proteinExistence type="predicted"/>
<evidence type="ECO:0000313" key="4">
    <source>
        <dbReference type="Proteomes" id="UP001652680"/>
    </source>
</evidence>
<reference evidence="3" key="3">
    <citation type="submission" date="2025-05" db="UniProtKB">
        <authorList>
            <consortium name="EnsemblMetazoa"/>
        </authorList>
    </citation>
    <scope>IDENTIFICATION</scope>
</reference>
<dbReference type="SMART" id="SM01023">
    <property type="entry name" value="BAF"/>
    <property type="match status" value="1"/>
</dbReference>
<gene>
    <name evidence="5" type="primary">LOC108051504</name>
    <name evidence="3" type="synonym">108051504</name>
</gene>
<comment type="subcellular location">
    <subcellularLocation>
        <location evidence="1">Nucleus</location>
    </subcellularLocation>
</comment>
<dbReference type="AlphaFoldDB" id="A0A6P4FFE9"/>
<keyword evidence="4" id="KW-1185">Reference proteome</keyword>
<dbReference type="GO" id="GO:0000793">
    <property type="term" value="C:condensed chromosome"/>
    <property type="evidence" value="ECO:0007669"/>
    <property type="project" value="TreeGrafter"/>
</dbReference>
<evidence type="ECO:0000313" key="3">
    <source>
        <dbReference type="EnsemblMetazoa" id="XP_016989120.1"/>
    </source>
</evidence>
<dbReference type="Proteomes" id="UP001652680">
    <property type="component" value="Unassembled WGS sequence"/>
</dbReference>
<reference evidence="5" key="2">
    <citation type="submission" date="2025-04" db="UniProtKB">
        <authorList>
            <consortium name="RefSeq"/>
        </authorList>
    </citation>
    <scope>IDENTIFICATION</scope>
</reference>
<keyword evidence="2" id="KW-0539">Nucleus</keyword>